<keyword evidence="4" id="KW-1185">Reference proteome</keyword>
<dbReference type="PANTHER" id="PTHR38795">
    <property type="entry name" value="DUF6604 DOMAIN-CONTAINING PROTEIN"/>
    <property type="match status" value="1"/>
</dbReference>
<feature type="compositionally biased region" description="Basic residues" evidence="1">
    <location>
        <begin position="192"/>
        <end position="213"/>
    </location>
</feature>
<dbReference type="Proteomes" id="UP000326757">
    <property type="component" value="Unassembled WGS sequence"/>
</dbReference>
<dbReference type="PANTHER" id="PTHR38795:SF1">
    <property type="entry name" value="DUF6604 DOMAIN-CONTAINING PROTEIN"/>
    <property type="match status" value="1"/>
</dbReference>
<name>A0A5N6K521_MONLA</name>
<accession>A0A5N6K521</accession>
<feature type="region of interest" description="Disordered" evidence="1">
    <location>
        <begin position="113"/>
        <end position="224"/>
    </location>
</feature>
<protein>
    <recommendedName>
        <fullName evidence="2">DUF6604 domain-containing protein</fullName>
    </recommendedName>
</protein>
<dbReference type="AlphaFoldDB" id="A0A5N6K521"/>
<dbReference type="OrthoDB" id="5238236at2759"/>
<reference evidence="3 4" key="1">
    <citation type="submission" date="2019-06" db="EMBL/GenBank/DDBJ databases">
        <title>Genome Sequence of the Brown Rot Fungal Pathogen Monilinia laxa.</title>
        <authorList>
            <person name="De Miccolis Angelini R.M."/>
            <person name="Landi L."/>
            <person name="Abate D."/>
            <person name="Pollastro S."/>
            <person name="Romanazzi G."/>
            <person name="Faretra F."/>
        </authorList>
    </citation>
    <scope>NUCLEOTIDE SEQUENCE [LARGE SCALE GENOMIC DNA]</scope>
    <source>
        <strain evidence="3 4">Mlax316</strain>
    </source>
</reference>
<comment type="caution">
    <text evidence="3">The sequence shown here is derived from an EMBL/GenBank/DDBJ whole genome shotgun (WGS) entry which is preliminary data.</text>
</comment>
<organism evidence="3 4">
    <name type="scientific">Monilinia laxa</name>
    <name type="common">Brown rot fungus</name>
    <name type="synonym">Sclerotinia laxa</name>
    <dbReference type="NCBI Taxonomy" id="61186"/>
    <lineage>
        <taxon>Eukaryota</taxon>
        <taxon>Fungi</taxon>
        <taxon>Dikarya</taxon>
        <taxon>Ascomycota</taxon>
        <taxon>Pezizomycotina</taxon>
        <taxon>Leotiomycetes</taxon>
        <taxon>Helotiales</taxon>
        <taxon>Sclerotiniaceae</taxon>
        <taxon>Monilinia</taxon>
    </lineage>
</organism>
<proteinExistence type="predicted"/>
<gene>
    <name evidence="3" type="ORF">EYC80_001462</name>
</gene>
<dbReference type="EMBL" id="VIGI01000007">
    <property type="protein sequence ID" value="KAB8297654.1"/>
    <property type="molecule type" value="Genomic_DNA"/>
</dbReference>
<dbReference type="InterPro" id="IPR046539">
    <property type="entry name" value="DUF6604"/>
</dbReference>
<evidence type="ECO:0000313" key="4">
    <source>
        <dbReference type="Proteomes" id="UP000326757"/>
    </source>
</evidence>
<dbReference type="Pfam" id="PF20253">
    <property type="entry name" value="DUF6604"/>
    <property type="match status" value="1"/>
</dbReference>
<sequence>MYSFPIDDTYVTYKRHEERFINGLGEAGSKAGYGPPCTIRGIDQIKNLVISLSNDGHEIPQPVRDELSVVMQYLKEALVWYKLNNQADQGRTHYLRGLQEIWDIIENPGVSRDGAESGLVSPVSDHSRAGSSKNSFEDLSLEDLSLEGGSENSIGNSEENAPKSPDIEAEGRENVISNSEDNAPKAPDTKAKGRKKKSKKKKRQKKRQKKRLTTGKSQSTSTGLDSIKDFSDYDDYEQADKYMRVYFFFKDIKIIKHHISNIWRDYRDGLISLLEVSVVTNTAFQLLKHSENELMLALPRHEQNYQSIATILYPDLAGLMPKLEKYGRLNINELHRLEDGNDENEASEEKKAFKAILDANDYLCYTTWLKLSTWHKGSLENLSDSRYMLHRRSTINYKVDKLKDQIDLGFNILEELLVEGRHIKHDKGDQRFMLNCGGDEFTNGMREFLTKKRLSPWLVFAAQVMCDIRSILGLGVIRCHEELLRVAEHFRSRLLYYSISVIKMKLKPLEKAPSRILHDDLIIYALKDYLTMGGKTTAVVQERAASNFEYHGPLYYQRNLKNHFTRDHGPPDVLHGQPTPEDDGEESFYYLRRNPLMCGLMIFLYTLRYNGSGVQNVSSDPYAIACAHLYNAVSHALPGYPKWKDMYFFIIGREMLIFAQNHPPSTTDNCIKSFNSMRSLQAVESRSIMPLAELGNYYHKRVCFMKNCKHQSSISIEQFLTRTAKTPENGIFSILDQLFPPSDNGKNNALAPWRDEKKLQSAIDDLALFRETKRLSHEDLLRVMARCLVQEKYIINFDFHEMHLICADMLKEVYEGLQVELKKWAPELCKKPKNIYNMPVFLFKLAELRNVCEVARKRSAYEKAYTIVMEKMGGLMAKVIEEAGSRVLNNTRKFAMQVPPTTLAEVEQWMNLPYSAIPTTSGDVLNIESTISELRRDGGHRKYQGEK</sequence>
<feature type="domain" description="DUF6604" evidence="2">
    <location>
        <begin position="42"/>
        <end position="295"/>
    </location>
</feature>
<evidence type="ECO:0000313" key="3">
    <source>
        <dbReference type="EMBL" id="KAB8297654.1"/>
    </source>
</evidence>
<evidence type="ECO:0000256" key="1">
    <source>
        <dbReference type="SAM" id="MobiDB-lite"/>
    </source>
</evidence>
<feature type="compositionally biased region" description="Polar residues" evidence="1">
    <location>
        <begin position="214"/>
        <end position="224"/>
    </location>
</feature>
<evidence type="ECO:0000259" key="2">
    <source>
        <dbReference type="Pfam" id="PF20253"/>
    </source>
</evidence>